<gene>
    <name evidence="1" type="ORF">SUNI508_12942</name>
</gene>
<dbReference type="PANTHER" id="PTHR20958">
    <property type="entry name" value="GLYCINE N-ACYLTRANSFERASE-LIKE PROTEIN"/>
    <property type="match status" value="1"/>
</dbReference>
<dbReference type="EMBL" id="JARVKF010000015">
    <property type="protein sequence ID" value="KAK9425486.1"/>
    <property type="molecule type" value="Genomic_DNA"/>
</dbReference>
<evidence type="ECO:0000313" key="1">
    <source>
        <dbReference type="EMBL" id="KAK9425486.1"/>
    </source>
</evidence>
<dbReference type="Proteomes" id="UP001408356">
    <property type="component" value="Unassembled WGS sequence"/>
</dbReference>
<dbReference type="InterPro" id="IPR053225">
    <property type="entry name" value="Acyl-CoA_N-acyltransferase"/>
</dbReference>
<sequence>MSSEIQIYSVQPEGNLVSRQPTRTAVPYSSVDIVTFLTKRLPYSLPILRRLQLWPRHEGTLFITTPLPLDGPIEGTDDPKTVTADSLWTMAVVDRSGYPSTEIWPFSSLELYHGSAPHEKGPQQPDVGPKSLVLPFNDDVRERAASQLMAVVSQVPITNRAASGPLSSLYQSPENAGSAYCLAGNVHTTIAALLAREDGVILRDSPPYGKYIFGVPAAEGAPGLAAPDGSSDGLPRGLVWSSIGPDDYADVRAANKIVRSDATIAHLPSAAVREVAPRPGGRRGRAAAFAFASGDGSVRTLHVDPEHRRQGLATAVVQRLLRTGAFEPPESGPLAAMEEIRRQMEPTTLAFTAIEGSNTGSIRTFQAVGGKWYWDVYWLWLDLDRVVERARQ</sequence>
<keyword evidence="2" id="KW-1185">Reference proteome</keyword>
<comment type="caution">
    <text evidence="1">The sequence shown here is derived from an EMBL/GenBank/DDBJ whole genome shotgun (WGS) entry which is preliminary data.</text>
</comment>
<name>A0ABR2VG16_9PEZI</name>
<dbReference type="Gene3D" id="3.40.630.30">
    <property type="match status" value="1"/>
</dbReference>
<accession>A0ABR2VG16</accession>
<dbReference type="PANTHER" id="PTHR20958:SF6">
    <property type="entry name" value="GLYCINE N-ACYLTRANSFERASE-LIKE PROTEIN"/>
    <property type="match status" value="1"/>
</dbReference>
<dbReference type="SUPFAM" id="SSF55729">
    <property type="entry name" value="Acyl-CoA N-acyltransferases (Nat)"/>
    <property type="match status" value="1"/>
</dbReference>
<protein>
    <recommendedName>
        <fullName evidence="3">FR47-like domain-containing protein</fullName>
    </recommendedName>
</protein>
<proteinExistence type="predicted"/>
<organism evidence="1 2">
    <name type="scientific">Seiridium unicorne</name>
    <dbReference type="NCBI Taxonomy" id="138068"/>
    <lineage>
        <taxon>Eukaryota</taxon>
        <taxon>Fungi</taxon>
        <taxon>Dikarya</taxon>
        <taxon>Ascomycota</taxon>
        <taxon>Pezizomycotina</taxon>
        <taxon>Sordariomycetes</taxon>
        <taxon>Xylariomycetidae</taxon>
        <taxon>Amphisphaeriales</taxon>
        <taxon>Sporocadaceae</taxon>
        <taxon>Seiridium</taxon>
    </lineage>
</organism>
<evidence type="ECO:0000313" key="2">
    <source>
        <dbReference type="Proteomes" id="UP001408356"/>
    </source>
</evidence>
<reference evidence="1 2" key="1">
    <citation type="journal article" date="2024" name="J. Plant Pathol.">
        <title>Sequence and assembly of the genome of Seiridium unicorne, isolate CBS 538.82, causal agent of cypress canker disease.</title>
        <authorList>
            <person name="Scali E."/>
            <person name="Rocca G.D."/>
            <person name="Danti R."/>
            <person name="Garbelotto M."/>
            <person name="Barberini S."/>
            <person name="Baroncelli R."/>
            <person name="Emiliani G."/>
        </authorList>
    </citation>
    <scope>NUCLEOTIDE SEQUENCE [LARGE SCALE GENOMIC DNA]</scope>
    <source>
        <strain evidence="1 2">BM-138-508</strain>
    </source>
</reference>
<dbReference type="CDD" id="cd04301">
    <property type="entry name" value="NAT_SF"/>
    <property type="match status" value="1"/>
</dbReference>
<evidence type="ECO:0008006" key="3">
    <source>
        <dbReference type="Google" id="ProtNLM"/>
    </source>
</evidence>
<dbReference type="InterPro" id="IPR016181">
    <property type="entry name" value="Acyl_CoA_acyltransferase"/>
</dbReference>